<gene>
    <name evidence="2" type="ORF">FN961_16255</name>
</gene>
<feature type="signal peptide" evidence="1">
    <location>
        <begin position="1"/>
        <end position="17"/>
    </location>
</feature>
<comment type="caution">
    <text evidence="2">The sequence shown here is derived from an EMBL/GenBank/DDBJ whole genome shotgun (WGS) entry which is preliminary data.</text>
</comment>
<proteinExistence type="predicted"/>
<dbReference type="RefSeq" id="WP_144041234.1">
    <property type="nucleotide sequence ID" value="NZ_BMPL01000018.1"/>
</dbReference>
<evidence type="ECO:0000313" key="2">
    <source>
        <dbReference type="EMBL" id="TRY13204.1"/>
    </source>
</evidence>
<dbReference type="AlphaFoldDB" id="A0A553JL73"/>
<dbReference type="Proteomes" id="UP000318126">
    <property type="component" value="Unassembled WGS sequence"/>
</dbReference>
<keyword evidence="1" id="KW-0732">Signal</keyword>
<feature type="chain" id="PRO_5021721421" evidence="1">
    <location>
        <begin position="18"/>
        <end position="493"/>
    </location>
</feature>
<organism evidence="2 3">
    <name type="scientific">Shewanella hanedai</name>
    <name type="common">Alteromonas hanedai</name>
    <dbReference type="NCBI Taxonomy" id="25"/>
    <lineage>
        <taxon>Bacteria</taxon>
        <taxon>Pseudomonadati</taxon>
        <taxon>Pseudomonadota</taxon>
        <taxon>Gammaproteobacteria</taxon>
        <taxon>Alteromonadales</taxon>
        <taxon>Shewanellaceae</taxon>
        <taxon>Shewanella</taxon>
    </lineage>
</organism>
<protein>
    <submittedName>
        <fullName evidence="2">Uncharacterized protein</fullName>
    </submittedName>
</protein>
<accession>A0A553JL73</accession>
<evidence type="ECO:0000313" key="3">
    <source>
        <dbReference type="Proteomes" id="UP000318126"/>
    </source>
</evidence>
<dbReference type="EMBL" id="VKGK01000021">
    <property type="protein sequence ID" value="TRY13204.1"/>
    <property type="molecule type" value="Genomic_DNA"/>
</dbReference>
<keyword evidence="3" id="KW-1185">Reference proteome</keyword>
<name>A0A553JL73_SHEHA</name>
<dbReference type="OrthoDB" id="280897at2"/>
<evidence type="ECO:0000256" key="1">
    <source>
        <dbReference type="SAM" id="SignalP"/>
    </source>
</evidence>
<reference evidence="3" key="1">
    <citation type="submission" date="2019-07" db="EMBL/GenBank/DDBJ databases">
        <title>Shewanella sp. YLB-08 draft genomic sequence.</title>
        <authorList>
            <person name="Yu L."/>
        </authorList>
    </citation>
    <scope>NUCLEOTIDE SEQUENCE [LARGE SCALE GENOMIC DNA]</scope>
    <source>
        <strain evidence="3">JCM 20706</strain>
    </source>
</reference>
<sequence length="493" mass="54805">MMRVTAIAALVSVVFCAACSDESSDSHEYVPFPPGFGYMEKLGELQKATDEGDDAVIRDHAWKMWAGIMQPDNITGWPLWYSWGNTTSVFSASPTDPSLKPAKPFVAKSLRGHNLGNTPSVSTQTPIYCVPNEVQLMYPNTISLDSHGQPTIGDGKNFQNNGDIMIATESLSKEAYASIRDQKLYLQSTLDKKYKDKQDVDIAQRSIVTKHMYWPVKAKGLTALPVWKNQIKPNNPNYAGYEIWDSLVAIDPSGKKVGQKADVEFLYGVRQHQKGWYCPSGNITSKDIPAMMPTVSKSATVYGLNDFYFHQVTEADWASFNDKDKAIITASSYWANNQPFNVGDYLVTVAMHVNTKELPSWTLQSVWWADDEEISQPNNPYGKNRPVLPNAQGPWQHYLMTDSYAVPPNDKGEMDIAVNPYIEGVSHPVATSCRNCHVRAGWPTAADHGAGTASYQNPDCPELLGYLTPETACLKTLSRSDYLWILPDSAIDH</sequence>